<dbReference type="Pfam" id="PF24809">
    <property type="entry name" value="DUF7708"/>
    <property type="match status" value="1"/>
</dbReference>
<evidence type="ECO:0000313" key="4">
    <source>
        <dbReference type="Proteomes" id="UP000184300"/>
    </source>
</evidence>
<dbReference type="EMBL" id="KV878913">
    <property type="protein sequence ID" value="OJJ80033.1"/>
    <property type="molecule type" value="Genomic_DNA"/>
</dbReference>
<reference evidence="4" key="1">
    <citation type="journal article" date="2017" name="Genome Biol.">
        <title>Comparative genomics reveals high biological diversity and specific adaptations in the industrially and medically important fungal genus Aspergillus.</title>
        <authorList>
            <person name="de Vries R.P."/>
            <person name="Riley R."/>
            <person name="Wiebenga A."/>
            <person name="Aguilar-Osorio G."/>
            <person name="Amillis S."/>
            <person name="Uchima C.A."/>
            <person name="Anderluh G."/>
            <person name="Asadollahi M."/>
            <person name="Askin M."/>
            <person name="Barry K."/>
            <person name="Battaglia E."/>
            <person name="Bayram O."/>
            <person name="Benocci T."/>
            <person name="Braus-Stromeyer S.A."/>
            <person name="Caldana C."/>
            <person name="Canovas D."/>
            <person name="Cerqueira G.C."/>
            <person name="Chen F."/>
            <person name="Chen W."/>
            <person name="Choi C."/>
            <person name="Clum A."/>
            <person name="Dos Santos R.A."/>
            <person name="Damasio A.R."/>
            <person name="Diallinas G."/>
            <person name="Emri T."/>
            <person name="Fekete E."/>
            <person name="Flipphi M."/>
            <person name="Freyberg S."/>
            <person name="Gallo A."/>
            <person name="Gournas C."/>
            <person name="Habgood R."/>
            <person name="Hainaut M."/>
            <person name="Harispe M.L."/>
            <person name="Henrissat B."/>
            <person name="Hilden K.S."/>
            <person name="Hope R."/>
            <person name="Hossain A."/>
            <person name="Karabika E."/>
            <person name="Karaffa L."/>
            <person name="Karanyi Z."/>
            <person name="Krasevec N."/>
            <person name="Kuo A."/>
            <person name="Kusch H."/>
            <person name="LaButti K."/>
            <person name="Lagendijk E.L."/>
            <person name="Lapidus A."/>
            <person name="Levasseur A."/>
            <person name="Lindquist E."/>
            <person name="Lipzen A."/>
            <person name="Logrieco A.F."/>
            <person name="MacCabe A."/>
            <person name="Maekelae M.R."/>
            <person name="Malavazi I."/>
            <person name="Melin P."/>
            <person name="Meyer V."/>
            <person name="Mielnichuk N."/>
            <person name="Miskei M."/>
            <person name="Molnar A.P."/>
            <person name="Mule G."/>
            <person name="Ngan C.Y."/>
            <person name="Orejas M."/>
            <person name="Orosz E."/>
            <person name="Ouedraogo J.P."/>
            <person name="Overkamp K.M."/>
            <person name="Park H.-S."/>
            <person name="Perrone G."/>
            <person name="Piumi F."/>
            <person name="Punt P.J."/>
            <person name="Ram A.F."/>
            <person name="Ramon A."/>
            <person name="Rauscher S."/>
            <person name="Record E."/>
            <person name="Riano-Pachon D.M."/>
            <person name="Robert V."/>
            <person name="Roehrig J."/>
            <person name="Ruller R."/>
            <person name="Salamov A."/>
            <person name="Salih N.S."/>
            <person name="Samson R.A."/>
            <person name="Sandor E."/>
            <person name="Sanguinetti M."/>
            <person name="Schuetze T."/>
            <person name="Sepcic K."/>
            <person name="Shelest E."/>
            <person name="Sherlock G."/>
            <person name="Sophianopoulou V."/>
            <person name="Squina F.M."/>
            <person name="Sun H."/>
            <person name="Susca A."/>
            <person name="Todd R.B."/>
            <person name="Tsang A."/>
            <person name="Unkles S.E."/>
            <person name="van de Wiele N."/>
            <person name="van Rossen-Uffink D."/>
            <person name="Oliveira J.V."/>
            <person name="Vesth T.C."/>
            <person name="Visser J."/>
            <person name="Yu J.-H."/>
            <person name="Zhou M."/>
            <person name="Andersen M.R."/>
            <person name="Archer D.B."/>
            <person name="Baker S.E."/>
            <person name="Benoit I."/>
            <person name="Brakhage A.A."/>
            <person name="Braus G.H."/>
            <person name="Fischer R."/>
            <person name="Frisvad J.C."/>
            <person name="Goldman G.H."/>
            <person name="Houbraken J."/>
            <person name="Oakley B."/>
            <person name="Pocsi I."/>
            <person name="Scazzocchio C."/>
            <person name="Seiboth B."/>
            <person name="vanKuyk P.A."/>
            <person name="Wortman J."/>
            <person name="Dyer P.S."/>
            <person name="Grigoriev I.V."/>
        </authorList>
    </citation>
    <scope>NUCLEOTIDE SEQUENCE [LARGE SCALE GENOMIC DNA]</scope>
    <source>
        <strain evidence="4">CBS 516.65</strain>
    </source>
</reference>
<feature type="region of interest" description="Disordered" evidence="1">
    <location>
        <begin position="1"/>
        <end position="33"/>
    </location>
</feature>
<feature type="compositionally biased region" description="Basic residues" evidence="1">
    <location>
        <begin position="1"/>
        <end position="10"/>
    </location>
</feature>
<organism evidence="3 4">
    <name type="scientific">Aspergillus glaucus CBS 516.65</name>
    <dbReference type="NCBI Taxonomy" id="1160497"/>
    <lineage>
        <taxon>Eukaryota</taxon>
        <taxon>Fungi</taxon>
        <taxon>Dikarya</taxon>
        <taxon>Ascomycota</taxon>
        <taxon>Pezizomycotina</taxon>
        <taxon>Eurotiomycetes</taxon>
        <taxon>Eurotiomycetidae</taxon>
        <taxon>Eurotiales</taxon>
        <taxon>Aspergillaceae</taxon>
        <taxon>Aspergillus</taxon>
        <taxon>Aspergillus subgen. Aspergillus</taxon>
    </lineage>
</organism>
<dbReference type="Proteomes" id="UP000184300">
    <property type="component" value="Unassembled WGS sequence"/>
</dbReference>
<name>A0A1L9V7X8_ASPGL</name>
<evidence type="ECO:0000256" key="1">
    <source>
        <dbReference type="SAM" id="MobiDB-lite"/>
    </source>
</evidence>
<dbReference type="InterPro" id="IPR056125">
    <property type="entry name" value="DUF7708"/>
</dbReference>
<evidence type="ECO:0000259" key="2">
    <source>
        <dbReference type="Pfam" id="PF24809"/>
    </source>
</evidence>
<keyword evidence="4" id="KW-1185">Reference proteome</keyword>
<dbReference type="PANTHER" id="PTHR10039">
    <property type="entry name" value="AMELOGENIN"/>
    <property type="match status" value="1"/>
</dbReference>
<sequence length="690" mass="77365">MNNSFHRRINAHSNMSTMTSQTSSNQTRKHSPSPGLWQIAWDSLDDEVKAGVSLKANSRSIADAILHMANEKKDLCLRKRWKFRKSSGEEIIVRDVLEKVISWANKFKAVGDVATQYDPIHSSLPWAAVRFILQMAIGEKEVFGETVQGVGIISQLITRTSARDELEVALVQLYSEVLIYLVEAKRYFQTSTAKRILKSAFHASENGQMKQIELQEKRVADLKALADAEDIKATGENVSAIQLLMESLEEPILRVADQTTVIMKSLEKSQHSRLMQWLSSTPFMGHHLIYSRKRIPGSGKWFLNHPQYQKWKLMSSSCILVLYGKLGTKQLSRSALGVFLLREEYLAFGRGSERKVHEIVVTDYERHALDEIQESQQHELIQALDEIVKRSASVVKALMTCRDQFVRLTPDGPILCAVMSARRFKAGGSLEAMSRRLYGKTLFTHWFLWVVLQINSLCQMRLEVDVWAAMTKSPSKNLEDLYAAAFEKITESGPGAYTTAMQVFSWLLCLQEPLSPTAFMTVLTMADPDNSKEPPPTLSGVLDVCFNLVTLDSELNVLGFAHFSVQEFLEAGVTFSPTGNHRLVAMGCLNICAQCAPSDIGASLNVQETPYQYAVLYFAEHTRLANLVDSSDGLFQALKEFVFCDGEPSLAFINWVDEVRELSKSLRRDHSLKSAMNAFPSSASPASLKS</sequence>
<dbReference type="AlphaFoldDB" id="A0A1L9V7X8"/>
<evidence type="ECO:0000313" key="3">
    <source>
        <dbReference type="EMBL" id="OJJ80033.1"/>
    </source>
</evidence>
<dbReference type="GeneID" id="34466590"/>
<dbReference type="OrthoDB" id="7464126at2759"/>
<dbReference type="VEuPathDB" id="FungiDB:ASPGLDRAFT_85385"/>
<dbReference type="RefSeq" id="XP_022396731.1">
    <property type="nucleotide sequence ID" value="XM_022550330.1"/>
</dbReference>
<feature type="domain" description="DUF7708" evidence="2">
    <location>
        <begin position="97"/>
        <end position="227"/>
    </location>
</feature>
<accession>A0A1L9V7X8</accession>
<protein>
    <recommendedName>
        <fullName evidence="2">DUF7708 domain-containing protein</fullName>
    </recommendedName>
</protein>
<proteinExistence type="predicted"/>
<feature type="compositionally biased region" description="Low complexity" evidence="1">
    <location>
        <begin position="13"/>
        <end position="26"/>
    </location>
</feature>
<gene>
    <name evidence="3" type="ORF">ASPGLDRAFT_85385</name>
</gene>
<dbReference type="PANTHER" id="PTHR10039:SF16">
    <property type="entry name" value="GPI INOSITOL-DEACYLASE"/>
    <property type="match status" value="1"/>
</dbReference>